<gene>
    <name evidence="1" type="ORF">OQ497_05035</name>
</gene>
<protein>
    <recommendedName>
        <fullName evidence="3">DUF1983 domain-containing protein</fullName>
    </recommendedName>
</protein>
<reference evidence="1 2" key="1">
    <citation type="submission" date="2022-11" db="EMBL/GenBank/DDBJ databases">
        <title>Genome sequencing of Acetobacter type strain.</title>
        <authorList>
            <person name="Heo J."/>
            <person name="Lee D."/>
            <person name="Han B.-H."/>
            <person name="Hong S.-B."/>
            <person name="Kwon S.-W."/>
        </authorList>
    </citation>
    <scope>NUCLEOTIDE SEQUENCE [LARGE SCALE GENOMIC DNA]</scope>
    <source>
        <strain evidence="1 2">KACC 21253</strain>
    </source>
</reference>
<name>A0ABT3QDF7_9PROT</name>
<proteinExistence type="predicted"/>
<sequence>MSCGKTSASGTPVTSLPLASSVALTDTLLGVVTSGGVTTAQQVSVGILSSAIASGAGLTDAVTAAQNAAQTAANAATAAGNNAAATVSAMRGVAGGVAALDSAGHLALSDGAKLVSVLTVTSATQSTPAILSPDIPLSDQTQIGTGGTILADIIARADALPSGTYYVDQNDVVRRARIVGTLPDDVTVNGGVYIAGSSTLPAGLTSEGNVIITDGTVYFPNTWNNNGVLCAAGA</sequence>
<organism evidence="1 2">
    <name type="scientific">Acetobacter thailandicus</name>
    <dbReference type="NCBI Taxonomy" id="1502842"/>
    <lineage>
        <taxon>Bacteria</taxon>
        <taxon>Pseudomonadati</taxon>
        <taxon>Pseudomonadota</taxon>
        <taxon>Alphaproteobacteria</taxon>
        <taxon>Acetobacterales</taxon>
        <taxon>Acetobacteraceae</taxon>
        <taxon>Acetobacter</taxon>
    </lineage>
</organism>
<evidence type="ECO:0000313" key="1">
    <source>
        <dbReference type="EMBL" id="MCX2563327.1"/>
    </source>
</evidence>
<evidence type="ECO:0000313" key="2">
    <source>
        <dbReference type="Proteomes" id="UP001301152"/>
    </source>
</evidence>
<dbReference type="EMBL" id="JAPIUZ010000002">
    <property type="protein sequence ID" value="MCX2563327.1"/>
    <property type="molecule type" value="Genomic_DNA"/>
</dbReference>
<accession>A0ABT3QDF7</accession>
<dbReference type="RefSeq" id="WP_173559070.1">
    <property type="nucleotide sequence ID" value="NZ_JAPIUZ010000002.1"/>
</dbReference>
<dbReference type="Proteomes" id="UP001301152">
    <property type="component" value="Unassembled WGS sequence"/>
</dbReference>
<evidence type="ECO:0008006" key="3">
    <source>
        <dbReference type="Google" id="ProtNLM"/>
    </source>
</evidence>
<comment type="caution">
    <text evidence="1">The sequence shown here is derived from an EMBL/GenBank/DDBJ whole genome shotgun (WGS) entry which is preliminary data.</text>
</comment>
<keyword evidence="2" id="KW-1185">Reference proteome</keyword>